<keyword evidence="1" id="KW-0732">Signal</keyword>
<sequence>MYSHCIYQAKYKTLQWLLGCILVLLLNGCTASIDDYEHTEPKFDLFQFFEGQSHAWGMVQDYKGRQVRRFDVELNGVITGNQLVLTEDFIFDNQQTQQRVWTITKQDDGRYFGTADDVVGKAVGYEKGNALYWQYVLTVDIDGSPYHINFEDWMFYQQDGQLFNVAKMKKWGITVGSVTLFFQK</sequence>
<feature type="signal peptide" evidence="1">
    <location>
        <begin position="1"/>
        <end position="31"/>
    </location>
</feature>
<protein>
    <recommendedName>
        <fullName evidence="4">Lipoprotein</fullName>
    </recommendedName>
</protein>
<feature type="chain" id="PRO_5012504540" description="Lipoprotein" evidence="1">
    <location>
        <begin position="32"/>
        <end position="184"/>
    </location>
</feature>
<evidence type="ECO:0008006" key="4">
    <source>
        <dbReference type="Google" id="ProtNLM"/>
    </source>
</evidence>
<gene>
    <name evidence="2" type="ORF">CZ814_01289</name>
</gene>
<dbReference type="EMBL" id="FUWP01000004">
    <property type="protein sequence ID" value="SKA14438.1"/>
    <property type="molecule type" value="Genomic_DNA"/>
</dbReference>
<organism evidence="2 3">
    <name type="scientific">Photobacterium toruni</name>
    <dbReference type="NCBI Taxonomy" id="1935446"/>
    <lineage>
        <taxon>Bacteria</taxon>
        <taxon>Pseudomonadati</taxon>
        <taxon>Pseudomonadota</taxon>
        <taxon>Gammaproteobacteria</taxon>
        <taxon>Vibrionales</taxon>
        <taxon>Vibrionaceae</taxon>
        <taxon>Photobacterium</taxon>
    </lineage>
</organism>
<dbReference type="RefSeq" id="WP_080174155.1">
    <property type="nucleotide sequence ID" value="NZ_AP024855.1"/>
</dbReference>
<dbReference type="Proteomes" id="UP000191116">
    <property type="component" value="Unassembled WGS sequence"/>
</dbReference>
<dbReference type="AlphaFoldDB" id="A0A1T4RFB6"/>
<proteinExistence type="predicted"/>
<reference evidence="2 3" key="1">
    <citation type="submission" date="2017-02" db="EMBL/GenBank/DDBJ databases">
        <authorList>
            <person name="Peterson S.W."/>
        </authorList>
    </citation>
    <scope>NUCLEOTIDE SEQUENCE [LARGE SCALE GENOMIC DNA]</scope>
    <source>
        <strain evidence="2 3">CECT 9189</strain>
    </source>
</reference>
<evidence type="ECO:0000313" key="2">
    <source>
        <dbReference type="EMBL" id="SKA14438.1"/>
    </source>
</evidence>
<dbReference type="InterPro" id="IPR024409">
    <property type="entry name" value="DUF3833"/>
</dbReference>
<evidence type="ECO:0000313" key="3">
    <source>
        <dbReference type="Proteomes" id="UP000191116"/>
    </source>
</evidence>
<name>A0A1T4RFB6_9GAMM</name>
<dbReference type="OrthoDB" id="5296954at2"/>
<evidence type="ECO:0000256" key="1">
    <source>
        <dbReference type="SAM" id="SignalP"/>
    </source>
</evidence>
<accession>A0A1T4RFB6</accession>
<dbReference type="Pfam" id="PF12915">
    <property type="entry name" value="DUF3833"/>
    <property type="match status" value="1"/>
</dbReference>